<proteinExistence type="predicted"/>
<evidence type="ECO:0000313" key="5">
    <source>
        <dbReference type="Proteomes" id="UP000186922"/>
    </source>
</evidence>
<dbReference type="InterPro" id="IPR019387">
    <property type="entry name" value="SAYSvFN_dom"/>
</dbReference>
<name>A0A1D1VKZ2_RAMVA</name>
<protein>
    <recommendedName>
        <fullName evidence="3">SAYSvFN domain-containing protein</fullName>
    </recommendedName>
</protein>
<dbReference type="PANTHER" id="PTHR13527:SF0">
    <property type="entry name" value="SAYSVFN DOMAIN-CONTAINING PROTEIN 1"/>
    <property type="match status" value="1"/>
</dbReference>
<reference evidence="4 5" key="1">
    <citation type="journal article" date="2016" name="Nat. Commun.">
        <title>Extremotolerant tardigrade genome and improved radiotolerance of human cultured cells by tardigrade-unique protein.</title>
        <authorList>
            <person name="Hashimoto T."/>
            <person name="Horikawa D.D."/>
            <person name="Saito Y."/>
            <person name="Kuwahara H."/>
            <person name="Kozuka-Hata H."/>
            <person name="Shin-I T."/>
            <person name="Minakuchi Y."/>
            <person name="Ohishi K."/>
            <person name="Motoyama A."/>
            <person name="Aizu T."/>
            <person name="Enomoto A."/>
            <person name="Kondo K."/>
            <person name="Tanaka S."/>
            <person name="Hara Y."/>
            <person name="Koshikawa S."/>
            <person name="Sagara H."/>
            <person name="Miura T."/>
            <person name="Yokobori S."/>
            <person name="Miyagawa K."/>
            <person name="Suzuki Y."/>
            <person name="Kubo T."/>
            <person name="Oyama M."/>
            <person name="Kohara Y."/>
            <person name="Fujiyama A."/>
            <person name="Arakawa K."/>
            <person name="Katayama T."/>
            <person name="Toyoda A."/>
            <person name="Kunieda T."/>
        </authorList>
    </citation>
    <scope>NUCLEOTIDE SEQUENCE [LARGE SCALE GENOMIC DNA]</scope>
    <source>
        <strain evidence="4 5">YOKOZUNA-1</strain>
    </source>
</reference>
<dbReference type="AlphaFoldDB" id="A0A1D1VKZ2"/>
<feature type="region of interest" description="Disordered" evidence="1">
    <location>
        <begin position="97"/>
        <end position="117"/>
    </location>
</feature>
<dbReference type="OrthoDB" id="71310at2759"/>
<evidence type="ECO:0000256" key="2">
    <source>
        <dbReference type="SAM" id="Phobius"/>
    </source>
</evidence>
<sequence>MEQRTTAQQLEEFRRRKAREMTIIKAKPSTPLPSMDNKLLAVPGSPITTESPTSKADTRKMDGCHERRDQQVCMPVWWTRLSTWMYNAVMPDHILGNPANNGPSHSTENLSGPEDNEETEVVNLADQSSSTVPVTTTQRIQLSLHSVYLWWILAWICGWALAIRYGWGAVYFSLSVLLVIWKSLERSRRRKRGERSAYSVFNENCERIEGTLDAEQLQRTMFLGI</sequence>
<feature type="transmembrane region" description="Helical" evidence="2">
    <location>
        <begin position="148"/>
        <end position="181"/>
    </location>
</feature>
<organism evidence="4 5">
    <name type="scientific">Ramazzottius varieornatus</name>
    <name type="common">Water bear</name>
    <name type="synonym">Tardigrade</name>
    <dbReference type="NCBI Taxonomy" id="947166"/>
    <lineage>
        <taxon>Eukaryota</taxon>
        <taxon>Metazoa</taxon>
        <taxon>Ecdysozoa</taxon>
        <taxon>Tardigrada</taxon>
        <taxon>Eutardigrada</taxon>
        <taxon>Parachela</taxon>
        <taxon>Hypsibioidea</taxon>
        <taxon>Ramazzottiidae</taxon>
        <taxon>Ramazzottius</taxon>
    </lineage>
</organism>
<keyword evidence="2" id="KW-0812">Transmembrane</keyword>
<accession>A0A1D1VKZ2</accession>
<keyword evidence="2" id="KW-0472">Membrane</keyword>
<gene>
    <name evidence="4" type="primary">RvY_12881-1</name>
    <name evidence="4" type="synonym">RvY_12881.1</name>
    <name evidence="4" type="ORF">RvY_12881</name>
</gene>
<evidence type="ECO:0000259" key="3">
    <source>
        <dbReference type="Pfam" id="PF10260"/>
    </source>
</evidence>
<keyword evidence="2" id="KW-1133">Transmembrane helix</keyword>
<evidence type="ECO:0000313" key="4">
    <source>
        <dbReference type="EMBL" id="GAV02292.1"/>
    </source>
</evidence>
<dbReference type="Proteomes" id="UP000186922">
    <property type="component" value="Unassembled WGS sequence"/>
</dbReference>
<evidence type="ECO:0000256" key="1">
    <source>
        <dbReference type="SAM" id="MobiDB-lite"/>
    </source>
</evidence>
<feature type="domain" description="SAYSvFN" evidence="3">
    <location>
        <begin position="152"/>
        <end position="221"/>
    </location>
</feature>
<keyword evidence="5" id="KW-1185">Reference proteome</keyword>
<feature type="compositionally biased region" description="Polar residues" evidence="1">
    <location>
        <begin position="46"/>
        <end position="55"/>
    </location>
</feature>
<dbReference type="EMBL" id="BDGG01000008">
    <property type="protein sequence ID" value="GAV02292.1"/>
    <property type="molecule type" value="Genomic_DNA"/>
</dbReference>
<comment type="caution">
    <text evidence="4">The sequence shown here is derived from an EMBL/GenBank/DDBJ whole genome shotgun (WGS) entry which is preliminary data.</text>
</comment>
<dbReference type="InterPro" id="IPR039159">
    <property type="entry name" value="SAYSD1"/>
</dbReference>
<feature type="region of interest" description="Disordered" evidence="1">
    <location>
        <begin position="43"/>
        <end position="63"/>
    </location>
</feature>
<feature type="compositionally biased region" description="Polar residues" evidence="1">
    <location>
        <begin position="98"/>
        <end position="110"/>
    </location>
</feature>
<dbReference type="PANTHER" id="PTHR13527">
    <property type="entry name" value="SAYSVFN DOMAIN-CONTAINING PROTEIN 1"/>
    <property type="match status" value="1"/>
</dbReference>
<dbReference type="Pfam" id="PF10260">
    <property type="entry name" value="SAYSvFN"/>
    <property type="match status" value="1"/>
</dbReference>